<dbReference type="AlphaFoldDB" id="A0A8H6IA79"/>
<dbReference type="InterPro" id="IPR046521">
    <property type="entry name" value="DUF6698"/>
</dbReference>
<protein>
    <submittedName>
        <fullName evidence="1">Uncharacterized protein</fullName>
    </submittedName>
</protein>
<proteinExistence type="predicted"/>
<dbReference type="Proteomes" id="UP000521943">
    <property type="component" value="Unassembled WGS sequence"/>
</dbReference>
<dbReference type="Pfam" id="PF20414">
    <property type="entry name" value="DUF6698"/>
    <property type="match status" value="1"/>
</dbReference>
<keyword evidence="2" id="KW-1185">Reference proteome</keyword>
<sequence>MARRRGDPLLHYGRHFGRTVRTFCRLQPLLRNGMGRTMQLELGRMVEEDLSESEHKDHAVYKTLLAMVPGLEEKLNTGSDREVFYVGDMLNRGAASARSDDTKSLKSAIVDWITPPSGILIPPIQRNIKTDRGFHHPTTGNLLCPVSMDWENLSDREALVSGNMVLAGDLWPRFLYQNGIYVDKEPWKGLFRGSLLVKGYKHVFTSPSSVNKDGGVSRATRSSNARRHGMHHVTPASIAYIATQIQFCLSSAPSFSRSNGTSDSENFYNLILELLEDPEEQSEVQDLLSWWNR</sequence>
<comment type="caution">
    <text evidence="1">The sequence shown here is derived from an EMBL/GenBank/DDBJ whole genome shotgun (WGS) entry which is preliminary data.</text>
</comment>
<evidence type="ECO:0000313" key="1">
    <source>
        <dbReference type="EMBL" id="KAF6760739.1"/>
    </source>
</evidence>
<evidence type="ECO:0000313" key="2">
    <source>
        <dbReference type="Proteomes" id="UP000521943"/>
    </source>
</evidence>
<accession>A0A8H6IA79</accession>
<gene>
    <name evidence="1" type="ORF">DFP72DRAFT_988103</name>
</gene>
<reference evidence="1 2" key="1">
    <citation type="submission" date="2020-07" db="EMBL/GenBank/DDBJ databases">
        <title>Comparative genomics of pyrophilous fungi reveals a link between fire events and developmental genes.</title>
        <authorList>
            <consortium name="DOE Joint Genome Institute"/>
            <person name="Steindorff A.S."/>
            <person name="Carver A."/>
            <person name="Calhoun S."/>
            <person name="Stillman K."/>
            <person name="Liu H."/>
            <person name="Lipzen A."/>
            <person name="Pangilinan J."/>
            <person name="Labutti K."/>
            <person name="Bruns T.D."/>
            <person name="Grigoriev I.V."/>
        </authorList>
    </citation>
    <scope>NUCLEOTIDE SEQUENCE [LARGE SCALE GENOMIC DNA]</scope>
    <source>
        <strain evidence="1 2">CBS 144469</strain>
    </source>
</reference>
<organism evidence="1 2">
    <name type="scientific">Ephemerocybe angulata</name>
    <dbReference type="NCBI Taxonomy" id="980116"/>
    <lineage>
        <taxon>Eukaryota</taxon>
        <taxon>Fungi</taxon>
        <taxon>Dikarya</taxon>
        <taxon>Basidiomycota</taxon>
        <taxon>Agaricomycotina</taxon>
        <taxon>Agaricomycetes</taxon>
        <taxon>Agaricomycetidae</taxon>
        <taxon>Agaricales</taxon>
        <taxon>Agaricineae</taxon>
        <taxon>Psathyrellaceae</taxon>
        <taxon>Ephemerocybe</taxon>
    </lineage>
</organism>
<name>A0A8H6IA79_9AGAR</name>
<dbReference type="EMBL" id="JACGCI010000011">
    <property type="protein sequence ID" value="KAF6760739.1"/>
    <property type="molecule type" value="Genomic_DNA"/>
</dbReference>
<dbReference type="OrthoDB" id="3160134at2759"/>